<proteinExistence type="predicted"/>
<dbReference type="KEGG" id="pmf:P9303_11421"/>
<evidence type="ECO:0000313" key="2">
    <source>
        <dbReference type="EMBL" id="ABM77891.1"/>
    </source>
</evidence>
<name>A2C8T1_PROM3</name>
<dbReference type="Proteomes" id="UP000002274">
    <property type="component" value="Chromosome"/>
</dbReference>
<reference evidence="2 3" key="1">
    <citation type="journal article" date="2007" name="PLoS Genet.">
        <title>Patterns and implications of gene gain and loss in the evolution of Prochlorococcus.</title>
        <authorList>
            <person name="Kettler G.C."/>
            <person name="Martiny A.C."/>
            <person name="Huang K."/>
            <person name="Zucker J."/>
            <person name="Coleman M.L."/>
            <person name="Rodrigue S."/>
            <person name="Chen F."/>
            <person name="Lapidus A."/>
            <person name="Ferriera S."/>
            <person name="Johnson J."/>
            <person name="Steglich C."/>
            <person name="Church G.M."/>
            <person name="Richardson P."/>
            <person name="Chisholm S.W."/>
        </authorList>
    </citation>
    <scope>NUCLEOTIDE SEQUENCE [LARGE SCALE GENOMIC DNA]</scope>
    <source>
        <strain evidence="2 3">MIT 9303</strain>
    </source>
</reference>
<dbReference type="BioCyc" id="PMAR59922:G1G80-1006-MONOMER"/>
<organism evidence="2 3">
    <name type="scientific">Prochlorococcus marinus (strain MIT 9303)</name>
    <dbReference type="NCBI Taxonomy" id="59922"/>
    <lineage>
        <taxon>Bacteria</taxon>
        <taxon>Bacillati</taxon>
        <taxon>Cyanobacteriota</taxon>
        <taxon>Cyanophyceae</taxon>
        <taxon>Synechococcales</taxon>
        <taxon>Prochlorococcaceae</taxon>
        <taxon>Prochlorococcus</taxon>
    </lineage>
</organism>
<sequence>MIVADQVNRKVSGANDQLSKKTSFNRRGKTTEPPQHTSIVWFIATARLSIKEPTKSNICEASILVEAAKPWS</sequence>
<dbReference type="HOGENOM" id="CLU_2719082_0_0_3"/>
<dbReference type="AlphaFoldDB" id="A2C8T1"/>
<dbReference type="EMBL" id="CP000554">
    <property type="protein sequence ID" value="ABM77891.1"/>
    <property type="molecule type" value="Genomic_DNA"/>
</dbReference>
<protein>
    <submittedName>
        <fullName evidence="2">Uncharacterized protein</fullName>
    </submittedName>
</protein>
<dbReference type="STRING" id="59922.P9303_11421"/>
<evidence type="ECO:0000256" key="1">
    <source>
        <dbReference type="SAM" id="MobiDB-lite"/>
    </source>
</evidence>
<gene>
    <name evidence="2" type="ordered locus">P9303_11421</name>
</gene>
<evidence type="ECO:0000313" key="3">
    <source>
        <dbReference type="Proteomes" id="UP000002274"/>
    </source>
</evidence>
<accession>A2C8T1</accession>
<feature type="region of interest" description="Disordered" evidence="1">
    <location>
        <begin position="1"/>
        <end position="35"/>
    </location>
</feature>